<evidence type="ECO:0000256" key="4">
    <source>
        <dbReference type="ARBA" id="ARBA00022723"/>
    </source>
</evidence>
<dbReference type="EMBL" id="JBEZFP010000015">
    <property type="protein sequence ID" value="MEU8133587.1"/>
    <property type="molecule type" value="Genomic_DNA"/>
</dbReference>
<dbReference type="InterPro" id="IPR036523">
    <property type="entry name" value="SurE-like_sf"/>
</dbReference>
<keyword evidence="9" id="KW-1185">Reference proteome</keyword>
<reference evidence="8 9" key="1">
    <citation type="submission" date="2024-06" db="EMBL/GenBank/DDBJ databases">
        <title>The Natural Products Discovery Center: Release of the First 8490 Sequenced Strains for Exploring Actinobacteria Biosynthetic Diversity.</title>
        <authorList>
            <person name="Kalkreuter E."/>
            <person name="Kautsar S.A."/>
            <person name="Yang D."/>
            <person name="Bader C.D."/>
            <person name="Teijaro C.N."/>
            <person name="Fluegel L."/>
            <person name="Davis C.M."/>
            <person name="Simpson J.R."/>
            <person name="Lauterbach L."/>
            <person name="Steele A.D."/>
            <person name="Gui C."/>
            <person name="Meng S."/>
            <person name="Li G."/>
            <person name="Viehrig K."/>
            <person name="Ye F."/>
            <person name="Su P."/>
            <person name="Kiefer A.F."/>
            <person name="Nichols A."/>
            <person name="Cepeda A.J."/>
            <person name="Yan W."/>
            <person name="Fan B."/>
            <person name="Jiang Y."/>
            <person name="Adhikari A."/>
            <person name="Zheng C.-J."/>
            <person name="Schuster L."/>
            <person name="Cowan T.M."/>
            <person name="Smanski M.J."/>
            <person name="Chevrette M.G."/>
            <person name="De Carvalho L.P.S."/>
            <person name="Shen B."/>
        </authorList>
    </citation>
    <scope>NUCLEOTIDE SEQUENCE [LARGE SCALE GENOMIC DNA]</scope>
    <source>
        <strain evidence="8 9">NPDC048946</strain>
    </source>
</reference>
<evidence type="ECO:0000256" key="5">
    <source>
        <dbReference type="ARBA" id="ARBA00022801"/>
    </source>
</evidence>
<dbReference type="InterPro" id="IPR002828">
    <property type="entry name" value="SurE-like_Pase/nucleotidase"/>
</dbReference>
<feature type="signal peptide" evidence="6">
    <location>
        <begin position="1"/>
        <end position="27"/>
    </location>
</feature>
<evidence type="ECO:0000259" key="7">
    <source>
        <dbReference type="Pfam" id="PF01975"/>
    </source>
</evidence>
<sequence length="345" mass="35871">MHLSTKHLVPAMAAGVLALALTASASAAPNNRPQPSPSLAGMKILLSNDDSMQNARPDGSDGRGLYEVRRALCAAGADVVVMAPWQFMSGAGTSMTGSGSLTVSQRTALPAGFENDCAGAPAKGVVFGVCKSAAPCGPTTPSATPGDTVRLALRGGLAAKVGWQNGPDLVVTGANSGPNVGNVTYESGTLSAAIMAIENGKPAIALSSGFDPATFGITQRTYREFADFVPGFVADLKKRRLLTDKYAINVNYPNAVEGKDPGRPVWTEIGTETVLAVSYKPTGDTFAVGMGDCNTPGTFCRDEEKRKSDWAELNKGHITVSTATGDRSYTGNDDLRLELFLKTGH</sequence>
<dbReference type="Gene3D" id="3.40.1210.10">
    <property type="entry name" value="Survival protein SurE-like phosphatase/nucleotidase"/>
    <property type="match status" value="1"/>
</dbReference>
<dbReference type="RefSeq" id="WP_358351311.1">
    <property type="nucleotide sequence ID" value="NZ_JBEZFP010000015.1"/>
</dbReference>
<evidence type="ECO:0000313" key="8">
    <source>
        <dbReference type="EMBL" id="MEU8133587.1"/>
    </source>
</evidence>
<gene>
    <name evidence="8" type="ORF">AB0C36_08780</name>
</gene>
<keyword evidence="4" id="KW-0479">Metal-binding</keyword>
<dbReference type="InterPro" id="IPR030048">
    <property type="entry name" value="SurE"/>
</dbReference>
<evidence type="ECO:0000256" key="3">
    <source>
        <dbReference type="ARBA" id="ARBA00012643"/>
    </source>
</evidence>
<dbReference type="Pfam" id="PF01975">
    <property type="entry name" value="SurE"/>
    <property type="match status" value="1"/>
</dbReference>
<comment type="caution">
    <text evidence="8">The sequence shown here is derived from an EMBL/GenBank/DDBJ whole genome shotgun (WGS) entry which is preliminary data.</text>
</comment>
<keyword evidence="6" id="KW-0732">Signal</keyword>
<feature type="domain" description="Survival protein SurE-like phosphatase/nucleotidase" evidence="7">
    <location>
        <begin position="44"/>
        <end position="258"/>
    </location>
</feature>
<dbReference type="PANTHER" id="PTHR30457:SF0">
    <property type="entry name" value="PHOSPHATASE, PUTATIVE (AFU_ORTHOLOGUE AFUA_4G01070)-RELATED"/>
    <property type="match status" value="1"/>
</dbReference>
<keyword evidence="5 8" id="KW-0378">Hydrolase</keyword>
<comment type="catalytic activity">
    <reaction evidence="1">
        <text>a ribonucleoside 5'-phosphate + H2O = a ribonucleoside + phosphate</text>
        <dbReference type="Rhea" id="RHEA:12484"/>
        <dbReference type="ChEBI" id="CHEBI:15377"/>
        <dbReference type="ChEBI" id="CHEBI:18254"/>
        <dbReference type="ChEBI" id="CHEBI:43474"/>
        <dbReference type="ChEBI" id="CHEBI:58043"/>
        <dbReference type="EC" id="3.1.3.5"/>
    </reaction>
</comment>
<feature type="chain" id="PRO_5046200249" description="5'-nucleotidase" evidence="6">
    <location>
        <begin position="28"/>
        <end position="345"/>
    </location>
</feature>
<name>A0ABV3DDT4_9ACTN</name>
<dbReference type="Proteomes" id="UP001551482">
    <property type="component" value="Unassembled WGS sequence"/>
</dbReference>
<protein>
    <recommendedName>
        <fullName evidence="3">5'-nucleotidase</fullName>
        <ecNumber evidence="3">3.1.3.5</ecNumber>
    </recommendedName>
</protein>
<proteinExistence type="inferred from homology"/>
<dbReference type="EC" id="3.1.3.5" evidence="3"/>
<comment type="similarity">
    <text evidence="2">Belongs to the SurE nucleotidase family.</text>
</comment>
<evidence type="ECO:0000256" key="1">
    <source>
        <dbReference type="ARBA" id="ARBA00000815"/>
    </source>
</evidence>
<dbReference type="SUPFAM" id="SSF64167">
    <property type="entry name" value="SurE-like"/>
    <property type="match status" value="1"/>
</dbReference>
<evidence type="ECO:0000256" key="2">
    <source>
        <dbReference type="ARBA" id="ARBA00011062"/>
    </source>
</evidence>
<organism evidence="8 9">
    <name type="scientific">Streptodolium elevatio</name>
    <dbReference type="NCBI Taxonomy" id="3157996"/>
    <lineage>
        <taxon>Bacteria</taxon>
        <taxon>Bacillati</taxon>
        <taxon>Actinomycetota</taxon>
        <taxon>Actinomycetes</taxon>
        <taxon>Kitasatosporales</taxon>
        <taxon>Streptomycetaceae</taxon>
        <taxon>Streptodolium</taxon>
    </lineage>
</organism>
<evidence type="ECO:0000256" key="6">
    <source>
        <dbReference type="SAM" id="SignalP"/>
    </source>
</evidence>
<evidence type="ECO:0000313" key="9">
    <source>
        <dbReference type="Proteomes" id="UP001551482"/>
    </source>
</evidence>
<dbReference type="GO" id="GO:0008253">
    <property type="term" value="F:5'-nucleotidase activity"/>
    <property type="evidence" value="ECO:0007669"/>
    <property type="project" value="UniProtKB-EC"/>
</dbReference>
<dbReference type="PANTHER" id="PTHR30457">
    <property type="entry name" value="5'-NUCLEOTIDASE SURE"/>
    <property type="match status" value="1"/>
</dbReference>
<accession>A0ABV3DDT4</accession>